<protein>
    <submittedName>
        <fullName evidence="1">Uncharacterized protein</fullName>
    </submittedName>
</protein>
<accession>A0A1X7FL14</accession>
<dbReference type="Proteomes" id="UP000036202">
    <property type="component" value="Chromosome"/>
</dbReference>
<dbReference type="RefSeq" id="WP_019393721.1">
    <property type="nucleotide sequence ID" value="NZ_ALIM01000032.1"/>
</dbReference>
<dbReference type="PATRIC" id="fig|135735.6.peg.831"/>
<sequence>MISSHPYIHITKKIKHNRQEYEELEYQLELYEDKIVAGAEQFAIKAVLDVSYRITTKSYGFLYLHTTKGVFSYLVKENPQLFIRHCKEKLNW</sequence>
<proteinExistence type="predicted"/>
<dbReference type="eggNOG" id="ENOG5033AWK">
    <property type="taxonomic scope" value="Bacteria"/>
</dbReference>
<reference evidence="2" key="2">
    <citation type="submission" date="2015-06" db="EMBL/GenBank/DDBJ databases">
        <title>Genome Sequence of Bacillus endophyticus and Analysis of its Companion Mechanism in the Ketogulonigenium vulgare-Bacillus strain Consortium.</title>
        <authorList>
            <person name="Jia N."/>
            <person name="Du J."/>
            <person name="Ding M.-Z."/>
            <person name="Gao F."/>
            <person name="Yuan Y.-J."/>
        </authorList>
    </citation>
    <scope>NUCLEOTIDE SEQUENCE [LARGE SCALE GENOMIC DNA]</scope>
    <source>
        <strain evidence="2">Hbe603</strain>
    </source>
</reference>
<name>A0A0H4KCS0_9BACI</name>
<keyword evidence="2" id="KW-1185">Reference proteome</keyword>
<accession>A0A0H4KCS0</accession>
<dbReference type="GeneID" id="93702925"/>
<dbReference type="EMBL" id="CP011974">
    <property type="protein sequence ID" value="AKO91400.1"/>
    <property type="molecule type" value="Genomic_DNA"/>
</dbReference>
<evidence type="ECO:0000313" key="2">
    <source>
        <dbReference type="Proteomes" id="UP000036202"/>
    </source>
</evidence>
<organism evidence="1 2">
    <name type="scientific">Priestia filamentosa</name>
    <dbReference type="NCBI Taxonomy" id="1402861"/>
    <lineage>
        <taxon>Bacteria</taxon>
        <taxon>Bacillati</taxon>
        <taxon>Bacillota</taxon>
        <taxon>Bacilli</taxon>
        <taxon>Bacillales</taxon>
        <taxon>Bacillaceae</taxon>
        <taxon>Priestia</taxon>
    </lineage>
</organism>
<dbReference type="KEGG" id="beo:BEH_04335"/>
<dbReference type="OrthoDB" id="2691759at2"/>
<evidence type="ECO:0000313" key="1">
    <source>
        <dbReference type="EMBL" id="AKO91400.1"/>
    </source>
</evidence>
<reference evidence="1 2" key="1">
    <citation type="journal article" date="2015" name="PLoS ONE">
        <title>Genome Sequence of Bacillus endophyticus and Analysis of Its Companion Mechanism in the Ketogulonigenium vulgare-Bacillus Strain Consortium.</title>
        <authorList>
            <person name="Jia N."/>
            <person name="Du J."/>
            <person name="Ding M.Z."/>
            <person name="Gao F."/>
            <person name="Yuan Y.J."/>
        </authorList>
    </citation>
    <scope>NUCLEOTIDE SEQUENCE [LARGE SCALE GENOMIC DNA]</scope>
    <source>
        <strain evidence="1 2">Hbe603</strain>
    </source>
</reference>
<dbReference type="AlphaFoldDB" id="A0A0H4KCS0"/>
<gene>
    <name evidence="1" type="ORF">BEH_04335</name>
</gene>